<proteinExistence type="predicted"/>
<evidence type="ECO:0000256" key="1">
    <source>
        <dbReference type="SAM" id="MobiDB-lite"/>
    </source>
</evidence>
<reference evidence="2" key="1">
    <citation type="submission" date="2022-03" db="EMBL/GenBank/DDBJ databases">
        <authorList>
            <person name="Lindestad O."/>
        </authorList>
    </citation>
    <scope>NUCLEOTIDE SEQUENCE</scope>
</reference>
<sequence>MEWNLRVKNNLVNPPCAASLSARELGRLSAAGRQALGRRVTAPRTRGFEEVRRNCQRSCGNRAVARRRAHARAARQQPCRSAPRPTQYPLNRTSYPAVRTPLSPCNF</sequence>
<protein>
    <submittedName>
        <fullName evidence="2">Jg10382 protein</fullName>
    </submittedName>
</protein>
<dbReference type="EMBL" id="CAKXAJ010026101">
    <property type="protein sequence ID" value="CAH2256111.1"/>
    <property type="molecule type" value="Genomic_DNA"/>
</dbReference>
<evidence type="ECO:0000313" key="2">
    <source>
        <dbReference type="EMBL" id="CAH2256111.1"/>
    </source>
</evidence>
<organism evidence="2 3">
    <name type="scientific">Pararge aegeria aegeria</name>
    <dbReference type="NCBI Taxonomy" id="348720"/>
    <lineage>
        <taxon>Eukaryota</taxon>
        <taxon>Metazoa</taxon>
        <taxon>Ecdysozoa</taxon>
        <taxon>Arthropoda</taxon>
        <taxon>Hexapoda</taxon>
        <taxon>Insecta</taxon>
        <taxon>Pterygota</taxon>
        <taxon>Neoptera</taxon>
        <taxon>Endopterygota</taxon>
        <taxon>Lepidoptera</taxon>
        <taxon>Glossata</taxon>
        <taxon>Ditrysia</taxon>
        <taxon>Papilionoidea</taxon>
        <taxon>Nymphalidae</taxon>
        <taxon>Satyrinae</taxon>
        <taxon>Satyrini</taxon>
        <taxon>Parargina</taxon>
        <taxon>Pararge</taxon>
    </lineage>
</organism>
<feature type="region of interest" description="Disordered" evidence="1">
    <location>
        <begin position="71"/>
        <end position="95"/>
    </location>
</feature>
<keyword evidence="3" id="KW-1185">Reference proteome</keyword>
<accession>A0A8S4SGU9</accession>
<gene>
    <name evidence="2" type="primary">jg10382</name>
    <name evidence="2" type="ORF">PAEG_LOCUS22872</name>
</gene>
<dbReference type="AlphaFoldDB" id="A0A8S4SGU9"/>
<name>A0A8S4SGU9_9NEOP</name>
<dbReference type="Proteomes" id="UP000838756">
    <property type="component" value="Unassembled WGS sequence"/>
</dbReference>
<comment type="caution">
    <text evidence="2">The sequence shown here is derived from an EMBL/GenBank/DDBJ whole genome shotgun (WGS) entry which is preliminary data.</text>
</comment>
<evidence type="ECO:0000313" key="3">
    <source>
        <dbReference type="Proteomes" id="UP000838756"/>
    </source>
</evidence>